<reference evidence="2" key="1">
    <citation type="submission" date="2013-03" db="EMBL/GenBank/DDBJ databases">
        <title>The Genome Sequence of Anopheles epiroticus epiroticus2.</title>
        <authorList>
            <consortium name="The Broad Institute Genomics Platform"/>
            <person name="Neafsey D.E."/>
            <person name="Howell P."/>
            <person name="Walker B."/>
            <person name="Young S.K."/>
            <person name="Zeng Q."/>
            <person name="Gargeya S."/>
            <person name="Fitzgerald M."/>
            <person name="Haas B."/>
            <person name="Abouelleil A."/>
            <person name="Allen A.W."/>
            <person name="Alvarado L."/>
            <person name="Arachchi H.M."/>
            <person name="Berlin A.M."/>
            <person name="Chapman S.B."/>
            <person name="Gainer-Dewar J."/>
            <person name="Goldberg J."/>
            <person name="Griggs A."/>
            <person name="Gujja S."/>
            <person name="Hansen M."/>
            <person name="Howarth C."/>
            <person name="Imamovic A."/>
            <person name="Ireland A."/>
            <person name="Larimer J."/>
            <person name="McCowan C."/>
            <person name="Murphy C."/>
            <person name="Pearson M."/>
            <person name="Poon T.W."/>
            <person name="Priest M."/>
            <person name="Roberts A."/>
            <person name="Saif S."/>
            <person name="Shea T."/>
            <person name="Sisk P."/>
            <person name="Sykes S."/>
            <person name="Wortman J."/>
            <person name="Nusbaum C."/>
            <person name="Birren B."/>
        </authorList>
    </citation>
    <scope>NUCLEOTIDE SEQUENCE [LARGE SCALE GENOMIC DNA]</scope>
    <source>
        <strain evidence="2">Epiroticus2</strain>
    </source>
</reference>
<evidence type="ECO:0000313" key="2">
    <source>
        <dbReference type="Proteomes" id="UP000075885"/>
    </source>
</evidence>
<name>A0A182PWQ1_9DIPT</name>
<organism evidence="1 2">
    <name type="scientific">Anopheles epiroticus</name>
    <dbReference type="NCBI Taxonomy" id="199890"/>
    <lineage>
        <taxon>Eukaryota</taxon>
        <taxon>Metazoa</taxon>
        <taxon>Ecdysozoa</taxon>
        <taxon>Arthropoda</taxon>
        <taxon>Hexapoda</taxon>
        <taxon>Insecta</taxon>
        <taxon>Pterygota</taxon>
        <taxon>Neoptera</taxon>
        <taxon>Endopterygota</taxon>
        <taxon>Diptera</taxon>
        <taxon>Nematocera</taxon>
        <taxon>Culicoidea</taxon>
        <taxon>Culicidae</taxon>
        <taxon>Anophelinae</taxon>
        <taxon>Anopheles</taxon>
    </lineage>
</organism>
<protein>
    <submittedName>
        <fullName evidence="1">Uncharacterized protein</fullName>
    </submittedName>
</protein>
<reference evidence="1" key="2">
    <citation type="submission" date="2020-05" db="UniProtKB">
        <authorList>
            <consortium name="EnsemblMetazoa"/>
        </authorList>
    </citation>
    <scope>IDENTIFICATION</scope>
    <source>
        <strain evidence="1">Epiroticus2</strain>
    </source>
</reference>
<sequence length="202" mass="23371">MSAHMEQLRLPSDFNRRLRNLHYVDLWKASEFKMFVNSNVHNLLHVYEELYRYGDLSTISAYPFESKLHEIKQLVRSGRHSLVQAVNRLTELQRVKAARISKTETTDSRVTGFTLRDNFRDQCFMTFGGCIFLYKGAQQVGDTTTTQGCQFSQQAPFFLHPYPSQNLNIYSANMRDLNHAIVNVFCDNVMCKLAAVETITED</sequence>
<dbReference type="Proteomes" id="UP000075885">
    <property type="component" value="Unassembled WGS sequence"/>
</dbReference>
<dbReference type="STRING" id="199890.A0A182PWQ1"/>
<proteinExistence type="predicted"/>
<dbReference type="VEuPathDB" id="VectorBase:AEPI011388"/>
<evidence type="ECO:0000313" key="1">
    <source>
        <dbReference type="EnsemblMetazoa" id="AEPI011388-PA"/>
    </source>
</evidence>
<dbReference type="AlphaFoldDB" id="A0A182PWQ1"/>
<accession>A0A182PWQ1</accession>
<keyword evidence="2" id="KW-1185">Reference proteome</keyword>
<dbReference type="EnsemblMetazoa" id="AEPI011388-RA">
    <property type="protein sequence ID" value="AEPI011388-PA"/>
    <property type="gene ID" value="AEPI011388"/>
</dbReference>